<sequence>MHSSPEFAMVTAPVIYSRPCSTRGVTKTQRSIDRSLKLIKTRMVVINKAQEMTMAALSVLNCLLKTVQAARADGDAHVWIPASSFPDELRETGVAALIRDDAKATALASADFGNVSFAPPAAAVLYPSCPADIAALLRASCARPSPFPVSARGCGHSVRGQAGAPGGVVVDMPSLGQLGGGSTSARLSVSVEGQYIDAGGEQLWVDVLRSALAHGLTPRSWTDYLHLTVGGTLSNAGISGQAFRHGPQISNVQELDVITGSGEMVTCSKEKEADLFDAVLGGLGQFGVITRARIPLVPAPTRARWVRLLYTGAAALTGDQERLIDVERGGAVSGLMDYVEGTVLADKGLIGSWRSPSPSSSSSSFFSEPDVAARVAKLAEEGGGVLYCLEGALYYGGAAGGESDVDKKLDVLLRDRRYARGFASVQDVSYVGFLDRVRDGELKLRAVGLWDVPHPWLNLFLPRSRVLDFAAGVFHDILRRGATGAMGPVLVYPMNRNRWDSETSAVFPEEEEVFYTVGILRSAVSDGDLGRLEEQNEEILRFCEEAGISCVQYLPYYADQTGWEKKHFGPAKWARFMERKRKYDPKAILSRGQRIFTAPPA</sequence>
<dbReference type="GO" id="GO:0009690">
    <property type="term" value="P:cytokinin metabolic process"/>
    <property type="evidence" value="ECO:0007669"/>
    <property type="project" value="InterPro"/>
</dbReference>
<dbReference type="GO" id="GO:0071949">
    <property type="term" value="F:FAD binding"/>
    <property type="evidence" value="ECO:0007669"/>
    <property type="project" value="InterPro"/>
</dbReference>
<dbReference type="OMA" id="QEMTMAA"/>
<organism evidence="9 10">
    <name type="scientific">Triticum turgidum subsp. durum</name>
    <name type="common">Durum wheat</name>
    <name type="synonym">Triticum durum</name>
    <dbReference type="NCBI Taxonomy" id="4567"/>
    <lineage>
        <taxon>Eukaryota</taxon>
        <taxon>Viridiplantae</taxon>
        <taxon>Streptophyta</taxon>
        <taxon>Embryophyta</taxon>
        <taxon>Tracheophyta</taxon>
        <taxon>Spermatophyta</taxon>
        <taxon>Magnoliopsida</taxon>
        <taxon>Liliopsida</taxon>
        <taxon>Poales</taxon>
        <taxon>Poaceae</taxon>
        <taxon>BOP clade</taxon>
        <taxon>Pooideae</taxon>
        <taxon>Triticodae</taxon>
        <taxon>Triticeae</taxon>
        <taxon>Triticinae</taxon>
        <taxon>Triticum</taxon>
    </lineage>
</organism>
<dbReference type="InterPro" id="IPR016167">
    <property type="entry name" value="FAD-bd_PCMH_sub1"/>
</dbReference>
<reference evidence="9 10" key="1">
    <citation type="submission" date="2017-09" db="EMBL/GenBank/DDBJ databases">
        <authorList>
            <consortium name="International Durum Wheat Genome Sequencing Consortium (IDWGSC)"/>
            <person name="Milanesi L."/>
        </authorList>
    </citation>
    <scope>NUCLEOTIDE SEQUENCE [LARGE SCALE GENOMIC DNA]</scope>
    <source>
        <strain evidence="10">cv. Svevo</strain>
    </source>
</reference>
<evidence type="ECO:0000256" key="5">
    <source>
        <dbReference type="ARBA" id="ARBA00022630"/>
    </source>
</evidence>
<comment type="similarity">
    <text evidence="2">Belongs to the oxygen-dependent FAD-linked oxidoreductase family.</text>
</comment>
<comment type="subunit">
    <text evidence="3">Monomer.</text>
</comment>
<feature type="domain" description="FAD-binding PCMH-type" evidence="8">
    <location>
        <begin position="117"/>
        <end position="299"/>
    </location>
</feature>
<evidence type="ECO:0000256" key="1">
    <source>
        <dbReference type="ARBA" id="ARBA00001974"/>
    </source>
</evidence>
<dbReference type="InterPro" id="IPR036318">
    <property type="entry name" value="FAD-bd_PCMH-like_sf"/>
</dbReference>
<dbReference type="Gramene" id="TRITD3Bv1G059760.1">
    <property type="protein sequence ID" value="TRITD3Bv1G059760.1"/>
    <property type="gene ID" value="TRITD3Bv1G059760"/>
</dbReference>
<accession>A0A9R1RYM6</accession>
<dbReference type="InterPro" id="IPR006094">
    <property type="entry name" value="Oxid_FAD_bind_N"/>
</dbReference>
<dbReference type="SUPFAM" id="SSF55103">
    <property type="entry name" value="FAD-linked oxidases, C-terminal domain"/>
    <property type="match status" value="1"/>
</dbReference>
<keyword evidence="10" id="KW-1185">Reference proteome</keyword>
<dbReference type="EC" id="1.5.99.12" evidence="4"/>
<keyword evidence="5" id="KW-0285">Flavoprotein</keyword>
<evidence type="ECO:0000313" key="10">
    <source>
        <dbReference type="Proteomes" id="UP000324705"/>
    </source>
</evidence>
<dbReference type="AlphaFoldDB" id="A0A9R1RYM6"/>
<dbReference type="Proteomes" id="UP000324705">
    <property type="component" value="Chromosome 3B"/>
</dbReference>
<keyword evidence="7" id="KW-0560">Oxidoreductase</keyword>
<dbReference type="Gene3D" id="3.30.43.10">
    <property type="entry name" value="Uridine Diphospho-n-acetylenolpyruvylglucosamine Reductase, domain 2"/>
    <property type="match status" value="1"/>
</dbReference>
<dbReference type="SUPFAM" id="SSF56176">
    <property type="entry name" value="FAD-binding/transporter-associated domain-like"/>
    <property type="match status" value="1"/>
</dbReference>
<dbReference type="InterPro" id="IPR050432">
    <property type="entry name" value="FAD-linked_Oxidoreductases_BP"/>
</dbReference>
<dbReference type="EMBL" id="LT934116">
    <property type="protein sequence ID" value="VAH74433.1"/>
    <property type="molecule type" value="Genomic_DNA"/>
</dbReference>
<dbReference type="Gene3D" id="3.40.462.10">
    <property type="entry name" value="FAD-linked oxidases, C-terminal domain"/>
    <property type="match status" value="1"/>
</dbReference>
<dbReference type="InterPro" id="IPR016164">
    <property type="entry name" value="FAD-linked_Oxase-like_C"/>
</dbReference>
<dbReference type="InterPro" id="IPR016169">
    <property type="entry name" value="FAD-bd_PCMH_sub2"/>
</dbReference>
<evidence type="ECO:0000256" key="3">
    <source>
        <dbReference type="ARBA" id="ARBA00011245"/>
    </source>
</evidence>
<evidence type="ECO:0000259" key="8">
    <source>
        <dbReference type="PROSITE" id="PS51387"/>
    </source>
</evidence>
<dbReference type="InterPro" id="IPR016166">
    <property type="entry name" value="FAD-bd_PCMH"/>
</dbReference>
<dbReference type="InterPro" id="IPR015345">
    <property type="entry name" value="Cytokinin_DH_FAD/cytokin-bd"/>
</dbReference>
<dbReference type="GO" id="GO:0019139">
    <property type="term" value="F:cytokinin dehydrogenase activity"/>
    <property type="evidence" value="ECO:0007669"/>
    <property type="project" value="UniProtKB-EC"/>
</dbReference>
<evidence type="ECO:0000256" key="6">
    <source>
        <dbReference type="ARBA" id="ARBA00022827"/>
    </source>
</evidence>
<dbReference type="PANTHER" id="PTHR13878:SF170">
    <property type="entry name" value="CYTOKININ DEHYDROGENASE"/>
    <property type="match status" value="1"/>
</dbReference>
<comment type="cofactor">
    <cofactor evidence="1">
        <name>FAD</name>
        <dbReference type="ChEBI" id="CHEBI:57692"/>
    </cofactor>
</comment>
<name>A0A9R1RYM6_TRITD</name>
<evidence type="ECO:0000256" key="4">
    <source>
        <dbReference type="ARBA" id="ARBA00011928"/>
    </source>
</evidence>
<keyword evidence="6" id="KW-0274">FAD</keyword>
<dbReference type="PROSITE" id="PS51387">
    <property type="entry name" value="FAD_PCMH"/>
    <property type="match status" value="1"/>
</dbReference>
<evidence type="ECO:0000313" key="9">
    <source>
        <dbReference type="EMBL" id="VAH74433.1"/>
    </source>
</evidence>
<dbReference type="Pfam" id="PF01565">
    <property type="entry name" value="FAD_binding_4"/>
    <property type="match status" value="1"/>
</dbReference>
<proteinExistence type="inferred from homology"/>
<dbReference type="Pfam" id="PF09265">
    <property type="entry name" value="Cytokin-bind"/>
    <property type="match status" value="1"/>
</dbReference>
<gene>
    <name evidence="9" type="ORF">TRITD_3Bv1G059760</name>
</gene>
<dbReference type="Gene3D" id="3.30.465.10">
    <property type="match status" value="1"/>
</dbReference>
<dbReference type="InterPro" id="IPR016170">
    <property type="entry name" value="Cytok_DH_C_sf"/>
</dbReference>
<dbReference type="PANTHER" id="PTHR13878">
    <property type="entry name" value="GULONOLACTONE OXIDASE"/>
    <property type="match status" value="1"/>
</dbReference>
<evidence type="ECO:0000256" key="2">
    <source>
        <dbReference type="ARBA" id="ARBA00005466"/>
    </source>
</evidence>
<evidence type="ECO:0000256" key="7">
    <source>
        <dbReference type="ARBA" id="ARBA00023002"/>
    </source>
</evidence>
<protein>
    <recommendedName>
        <fullName evidence="4">cytokinin dehydrogenase</fullName>
        <ecNumber evidence="4">1.5.99.12</ecNumber>
    </recommendedName>
</protein>